<protein>
    <submittedName>
        <fullName evidence="2">Putative glycosyl</fullName>
    </submittedName>
</protein>
<gene>
    <name evidence="2" type="ORF">GcM3_015031</name>
</gene>
<accession>A0A420J8Y8</accession>
<evidence type="ECO:0000313" key="2">
    <source>
        <dbReference type="EMBL" id="RKF83236.1"/>
    </source>
</evidence>
<dbReference type="AlphaFoldDB" id="A0A420J8Y8"/>
<evidence type="ECO:0000256" key="1">
    <source>
        <dbReference type="SAM" id="MobiDB-lite"/>
    </source>
</evidence>
<proteinExistence type="predicted"/>
<feature type="compositionally biased region" description="Low complexity" evidence="1">
    <location>
        <begin position="259"/>
        <end position="270"/>
    </location>
</feature>
<reference evidence="2 3" key="1">
    <citation type="journal article" date="2018" name="BMC Genomics">
        <title>Comparative genome analyses reveal sequence features reflecting distinct modes of host-adaptation between dicot and monocot powdery mildew.</title>
        <authorList>
            <person name="Wu Y."/>
            <person name="Ma X."/>
            <person name="Pan Z."/>
            <person name="Kale S.D."/>
            <person name="Song Y."/>
            <person name="King H."/>
            <person name="Zhang Q."/>
            <person name="Presley C."/>
            <person name="Deng X."/>
            <person name="Wei C.I."/>
            <person name="Xiao S."/>
        </authorList>
    </citation>
    <scope>NUCLEOTIDE SEQUENCE [LARGE SCALE GENOMIC DNA]</scope>
    <source>
        <strain evidence="2">UMSG3</strain>
    </source>
</reference>
<dbReference type="Proteomes" id="UP000283383">
    <property type="component" value="Unassembled WGS sequence"/>
</dbReference>
<comment type="caution">
    <text evidence="2">The sequence shown here is derived from an EMBL/GenBank/DDBJ whole genome shotgun (WGS) entry which is preliminary data.</text>
</comment>
<dbReference type="EMBL" id="MCBQ01001567">
    <property type="protein sequence ID" value="RKF83236.1"/>
    <property type="molecule type" value="Genomic_DNA"/>
</dbReference>
<name>A0A420J8Y8_9PEZI</name>
<feature type="compositionally biased region" description="Low complexity" evidence="1">
    <location>
        <begin position="1"/>
        <end position="12"/>
    </location>
</feature>
<evidence type="ECO:0000313" key="3">
    <source>
        <dbReference type="Proteomes" id="UP000283383"/>
    </source>
</evidence>
<keyword evidence="3" id="KW-1185">Reference proteome</keyword>
<feature type="region of interest" description="Disordered" evidence="1">
    <location>
        <begin position="247"/>
        <end position="271"/>
    </location>
</feature>
<feature type="region of interest" description="Disordered" evidence="1">
    <location>
        <begin position="1"/>
        <end position="24"/>
    </location>
</feature>
<sequence>MLTNSQSQSQSQPVFQQAYQRSDEEKKSYALVNLSKIFKDNQRYGGSPDEFFDDKFATFTENCKTAGLPVTRYHEAFHIMLEGAALQHYREIVRQNKETIPSVATLVTSIKEFFEGKEHESMLRNQWDETTLFSILAEQPENGKDVDKALTTLVQRLRHLQQGLSPPYRTEEIFYGKLSDSCKGHPATNIACSTTPRGDTSVDFINRAKSNISTWKKSQLLAKQPQFQQFFEDDSEEYCFYTDRRFQGRSGKQQKRHNYNNQNNHQQSNKGYATRSRFCYKARNRLKDAYHRQNSTYISDTEFDKRFDAFVSEMETSNLDDEFIEQFKAFTIEDNHNTEHVLLTAEDMHQL</sequence>
<organism evidence="2 3">
    <name type="scientific">Golovinomyces cichoracearum</name>
    <dbReference type="NCBI Taxonomy" id="62708"/>
    <lineage>
        <taxon>Eukaryota</taxon>
        <taxon>Fungi</taxon>
        <taxon>Dikarya</taxon>
        <taxon>Ascomycota</taxon>
        <taxon>Pezizomycotina</taxon>
        <taxon>Leotiomycetes</taxon>
        <taxon>Erysiphales</taxon>
        <taxon>Erysiphaceae</taxon>
        <taxon>Golovinomyces</taxon>
    </lineage>
</organism>